<name>A0ABU0MZV1_9FIRM</name>
<keyword evidence="2" id="KW-1185">Reference proteome</keyword>
<reference evidence="1 2" key="1">
    <citation type="submission" date="2023-07" db="EMBL/GenBank/DDBJ databases">
        <title>Genomic Encyclopedia of Type Strains, Phase IV (KMG-IV): sequencing the most valuable type-strain genomes for metagenomic binning, comparative biology and taxonomic classification.</title>
        <authorList>
            <person name="Goeker M."/>
        </authorList>
    </citation>
    <scope>NUCLEOTIDE SEQUENCE [LARGE SCALE GENOMIC DNA]</scope>
    <source>
        <strain evidence="1 2">DSM 15049</strain>
    </source>
</reference>
<dbReference type="Proteomes" id="UP001232584">
    <property type="component" value="Unassembled WGS sequence"/>
</dbReference>
<proteinExistence type="predicted"/>
<sequence length="198" mass="23524">MSSCNYQIVTKRDTELLELIEKLRVIDLLVADTMIFTNTKGTRVAQRRLTTLVEYKKLKRWRPNQISPYVYYLGRKPSNIDHAILLSRFVAHLKLLDADILKIKREWLIWEGIRIDLFVAYKLNNKNYISIVECENTKNFNDKYKKLEEYYLNNSYKELFPTMPQIICITDKSFIESEALKVIKIDTEFKNICEILEA</sequence>
<evidence type="ECO:0000313" key="1">
    <source>
        <dbReference type="EMBL" id="MDQ0556441.1"/>
    </source>
</evidence>
<protein>
    <submittedName>
        <fullName evidence="1">Uncharacterized protein</fullName>
    </submittedName>
</protein>
<dbReference type="RefSeq" id="WP_307505612.1">
    <property type="nucleotide sequence ID" value="NZ_BAAACE010000021.1"/>
</dbReference>
<evidence type="ECO:0000313" key="2">
    <source>
        <dbReference type="Proteomes" id="UP001232584"/>
    </source>
</evidence>
<gene>
    <name evidence="1" type="ORF">QOZ92_001555</name>
</gene>
<organism evidence="1 2">
    <name type="scientific">Paraclostridium ghonii</name>
    <dbReference type="NCBI Taxonomy" id="29358"/>
    <lineage>
        <taxon>Bacteria</taxon>
        <taxon>Bacillati</taxon>
        <taxon>Bacillota</taxon>
        <taxon>Clostridia</taxon>
        <taxon>Peptostreptococcales</taxon>
        <taxon>Peptostreptococcaceae</taxon>
        <taxon>Paraclostridium</taxon>
    </lineage>
</organism>
<comment type="caution">
    <text evidence="1">The sequence shown here is derived from an EMBL/GenBank/DDBJ whole genome shotgun (WGS) entry which is preliminary data.</text>
</comment>
<accession>A0ABU0MZV1</accession>
<dbReference type="EMBL" id="JAUSWG010000005">
    <property type="protein sequence ID" value="MDQ0556441.1"/>
    <property type="molecule type" value="Genomic_DNA"/>
</dbReference>